<evidence type="ECO:0000313" key="1">
    <source>
        <dbReference type="EMBL" id="WIW95538.1"/>
    </source>
</evidence>
<dbReference type="Gene3D" id="2.40.50.90">
    <property type="match status" value="1"/>
</dbReference>
<dbReference type="Proteomes" id="UP001231445">
    <property type="component" value="Chromosome"/>
</dbReference>
<dbReference type="AlphaFoldDB" id="A0A9Y2B7J4"/>
<evidence type="ECO:0000313" key="2">
    <source>
        <dbReference type="Proteomes" id="UP001231445"/>
    </source>
</evidence>
<dbReference type="SUPFAM" id="SSF50199">
    <property type="entry name" value="Staphylococcal nuclease"/>
    <property type="match status" value="1"/>
</dbReference>
<dbReference type="EMBL" id="CP127221">
    <property type="protein sequence ID" value="WIW95538.1"/>
    <property type="molecule type" value="Genomic_DNA"/>
</dbReference>
<proteinExistence type="predicted"/>
<reference evidence="1 2" key="1">
    <citation type="submission" date="2023-06" db="EMBL/GenBank/DDBJ databases">
        <title>Altererythrobacter rubellus NBRC 112769 genome.</title>
        <authorList>
            <person name="Zhang K."/>
        </authorList>
    </citation>
    <scope>NUCLEOTIDE SEQUENCE [LARGE SCALE GENOMIC DNA]</scope>
    <source>
        <strain evidence="1 2">NBRC 112769</strain>
    </source>
</reference>
<dbReference type="InterPro" id="IPR035437">
    <property type="entry name" value="SNase_OB-fold_sf"/>
</dbReference>
<accession>A0A9Y2B7J4</accession>
<gene>
    <name evidence="1" type="ORF">QQX03_00035</name>
</gene>
<sequence length="145" mass="15589">MILPFILAAQVAIVPAGEEFICTPIRVWDGDGPIWCEEGPRIRLAGIAAREMDGTCRTNQPCPDAGAIEARDALVALVGQSIGRSPEGHVLVKGPAMRCRSDGDGVGSRTAAWCISPRGGDLSCSMVAGGWALRWERFWKDHRCD</sequence>
<name>A0A9Y2B7J4_9SPHN</name>
<protein>
    <recommendedName>
        <fullName evidence="3">Thermonuclease family protein</fullName>
    </recommendedName>
</protein>
<evidence type="ECO:0008006" key="3">
    <source>
        <dbReference type="Google" id="ProtNLM"/>
    </source>
</evidence>
<organism evidence="1 2">
    <name type="scientific">Altererythrobacter rubellus</name>
    <dbReference type="NCBI Taxonomy" id="2173831"/>
    <lineage>
        <taxon>Bacteria</taxon>
        <taxon>Pseudomonadati</taxon>
        <taxon>Pseudomonadota</taxon>
        <taxon>Alphaproteobacteria</taxon>
        <taxon>Sphingomonadales</taxon>
        <taxon>Erythrobacteraceae</taxon>
        <taxon>Altererythrobacter</taxon>
    </lineage>
</organism>
<keyword evidence="2" id="KW-1185">Reference proteome</keyword>
<dbReference type="KEGG" id="arue:QQX03_00035"/>